<dbReference type="WBParaSite" id="nRc.2.0.1.t23683-RA">
    <property type="protein sequence ID" value="nRc.2.0.1.t23683-RA"/>
    <property type="gene ID" value="nRc.2.0.1.g23683"/>
</dbReference>
<dbReference type="AlphaFoldDB" id="A0A915JB13"/>
<sequence>MENDDYDFPVQIICSDKNSLHLPKSYLLRLSEFSQQLSENIKHQLIKNVNNKALMLDFCDIEELTLFAEIFLTSKDFAHELLPDDDFYDDALEMVLNLSSKFDSDQLLITCANYALRLLKLSTFNCEKVSTFVDLLSNLKRRNMDSIFRRFYVRLYSEFCIWFSYDFDTFSDNNKGSEILLSKNFDQIYRLKYRALQFCTKVQNRFRHDYCRMQYVCKFDPFCQSFGLKCVKCDDFVCRMCGNGEKEAKTSNIENDDQTCKKCHQSVLDCSCIKYGTIACEFCTICQQNFIFCRCDELQIEKDDEDFSLFFAAFLVEN</sequence>
<evidence type="ECO:0000313" key="2">
    <source>
        <dbReference type="WBParaSite" id="nRc.2.0.1.t23683-RA"/>
    </source>
</evidence>
<name>A0A915JB13_ROMCU</name>
<organism evidence="1 2">
    <name type="scientific">Romanomermis culicivorax</name>
    <name type="common">Nematode worm</name>
    <dbReference type="NCBI Taxonomy" id="13658"/>
    <lineage>
        <taxon>Eukaryota</taxon>
        <taxon>Metazoa</taxon>
        <taxon>Ecdysozoa</taxon>
        <taxon>Nematoda</taxon>
        <taxon>Enoplea</taxon>
        <taxon>Dorylaimia</taxon>
        <taxon>Mermithida</taxon>
        <taxon>Mermithoidea</taxon>
        <taxon>Mermithidae</taxon>
        <taxon>Romanomermis</taxon>
    </lineage>
</organism>
<reference evidence="2" key="1">
    <citation type="submission" date="2022-11" db="UniProtKB">
        <authorList>
            <consortium name="WormBaseParasite"/>
        </authorList>
    </citation>
    <scope>IDENTIFICATION</scope>
</reference>
<accession>A0A915JB13</accession>
<proteinExistence type="predicted"/>
<evidence type="ECO:0000313" key="1">
    <source>
        <dbReference type="Proteomes" id="UP000887565"/>
    </source>
</evidence>
<dbReference type="Proteomes" id="UP000887565">
    <property type="component" value="Unplaced"/>
</dbReference>
<protein>
    <submittedName>
        <fullName evidence="2">Uncharacterized protein</fullName>
    </submittedName>
</protein>
<keyword evidence="1" id="KW-1185">Reference proteome</keyword>